<name>A0AAP0EWM4_9MAGN</name>
<sequence>MRVCAPDEAVEGLEHFSPLNHSAGPNWSLVESRGRLAPGQPVKGSVTLVVSRVNRPLTTNWLGGEFIFPHRQPWRGAQAPLLDPDTTTLRRFHTTEGISGGWPGGRRLSGRPPWRKKWERRGARSTPLLVLCSPPRLSPDSLQLGLWPSDLPAASSAALGVSLTLIHPRRASTLSAAPLCGSSLRRLSLSPFLSPILGRHFSSPLCVVVKEARVYN</sequence>
<keyword evidence="2" id="KW-1185">Reference proteome</keyword>
<evidence type="ECO:0000313" key="2">
    <source>
        <dbReference type="Proteomes" id="UP001417504"/>
    </source>
</evidence>
<gene>
    <name evidence="1" type="ORF">Sjap_022735</name>
</gene>
<protein>
    <submittedName>
        <fullName evidence="1">Uncharacterized protein</fullName>
    </submittedName>
</protein>
<evidence type="ECO:0000313" key="1">
    <source>
        <dbReference type="EMBL" id="KAK9097238.1"/>
    </source>
</evidence>
<organism evidence="1 2">
    <name type="scientific">Stephania japonica</name>
    <dbReference type="NCBI Taxonomy" id="461633"/>
    <lineage>
        <taxon>Eukaryota</taxon>
        <taxon>Viridiplantae</taxon>
        <taxon>Streptophyta</taxon>
        <taxon>Embryophyta</taxon>
        <taxon>Tracheophyta</taxon>
        <taxon>Spermatophyta</taxon>
        <taxon>Magnoliopsida</taxon>
        <taxon>Ranunculales</taxon>
        <taxon>Menispermaceae</taxon>
        <taxon>Menispermoideae</taxon>
        <taxon>Cissampelideae</taxon>
        <taxon>Stephania</taxon>
    </lineage>
</organism>
<proteinExistence type="predicted"/>
<dbReference type="Proteomes" id="UP001417504">
    <property type="component" value="Unassembled WGS sequence"/>
</dbReference>
<reference evidence="1 2" key="1">
    <citation type="submission" date="2024-01" db="EMBL/GenBank/DDBJ databases">
        <title>Genome assemblies of Stephania.</title>
        <authorList>
            <person name="Yang L."/>
        </authorList>
    </citation>
    <scope>NUCLEOTIDE SEQUENCE [LARGE SCALE GENOMIC DNA]</scope>
    <source>
        <strain evidence="1">QJT</strain>
        <tissue evidence="1">Leaf</tissue>
    </source>
</reference>
<accession>A0AAP0EWM4</accession>
<comment type="caution">
    <text evidence="1">The sequence shown here is derived from an EMBL/GenBank/DDBJ whole genome shotgun (WGS) entry which is preliminary data.</text>
</comment>
<dbReference type="AlphaFoldDB" id="A0AAP0EWM4"/>
<dbReference type="EMBL" id="JBBNAE010000009">
    <property type="protein sequence ID" value="KAK9097238.1"/>
    <property type="molecule type" value="Genomic_DNA"/>
</dbReference>